<accession>A0ACC6KR81</accession>
<name>A0ACC6KR81_9SPHI</name>
<evidence type="ECO:0000313" key="1">
    <source>
        <dbReference type="EMBL" id="MDR6781716.1"/>
    </source>
</evidence>
<dbReference type="EMBL" id="JAVDTF010000001">
    <property type="protein sequence ID" value="MDR6781716.1"/>
    <property type="molecule type" value="Genomic_DNA"/>
</dbReference>
<keyword evidence="1" id="KW-0456">Lyase</keyword>
<keyword evidence="2" id="KW-1185">Reference proteome</keyword>
<dbReference type="EC" id="4.1.1.22" evidence="1"/>
<protein>
    <submittedName>
        <fullName evidence="1">Histidine decarboxylase</fullName>
        <ecNumber evidence="1">4.1.1.22</ecNumber>
    </submittedName>
</protein>
<comment type="caution">
    <text evidence="1">The sequence shown here is derived from an EMBL/GenBank/DDBJ whole genome shotgun (WGS) entry which is preliminary data.</text>
</comment>
<evidence type="ECO:0000313" key="2">
    <source>
        <dbReference type="Proteomes" id="UP001246858"/>
    </source>
</evidence>
<sequence>MSKYSLSTNEEQLLAQLLEEVKLNTRYFMGYPVSKDFSYAELMPFMEYPMNNLGDPFVPSTYAVGSREIEKEVVRFFAELFRAQADDWWGYVTNGGSEGNLYGLYLARELHPKGMVYYSEATHYSVQKNLHLLNMSNIVISTQDNGEIDYEDLENTIRMNRHMPVIIMANIGTTMTEARDDISKIRQILKKLAIKHYYIHADGALSGSYSALIEPRPAFDFADGADSIAISGHKFIGSPIPCGVVVAKKSNRDRIARSVAYIGSMDTTISGSRNGHSPLFLWYTIKKLGVKGLKERARHCLEVAAYAEQQFKAIGLPAWRNPNSITVNFPEPDIRIRQKWQLAAENSWSHIICMPNISKNQIDELVAEITAVKKQSLAPV</sequence>
<organism evidence="1 2">
    <name type="scientific">Pedobacter africanus</name>
    <dbReference type="NCBI Taxonomy" id="151894"/>
    <lineage>
        <taxon>Bacteria</taxon>
        <taxon>Pseudomonadati</taxon>
        <taxon>Bacteroidota</taxon>
        <taxon>Sphingobacteriia</taxon>
        <taxon>Sphingobacteriales</taxon>
        <taxon>Sphingobacteriaceae</taxon>
        <taxon>Pedobacter</taxon>
    </lineage>
</organism>
<gene>
    <name evidence="1" type="ORF">J2X78_000268</name>
</gene>
<proteinExistence type="predicted"/>
<reference evidence="1" key="1">
    <citation type="submission" date="2023-07" db="EMBL/GenBank/DDBJ databases">
        <title>Sorghum-associated microbial communities from plants grown in Nebraska, USA.</title>
        <authorList>
            <person name="Schachtman D."/>
        </authorList>
    </citation>
    <scope>NUCLEOTIDE SEQUENCE</scope>
    <source>
        <strain evidence="1">2697</strain>
    </source>
</reference>
<dbReference type="Proteomes" id="UP001246858">
    <property type="component" value="Unassembled WGS sequence"/>
</dbReference>